<comment type="similarity">
    <text evidence="1 4">Belongs to the aldehyde dehydrogenase family.</text>
</comment>
<dbReference type="PANTHER" id="PTHR42804:SF1">
    <property type="entry name" value="ALDEHYDE DEHYDROGENASE-RELATED"/>
    <property type="match status" value="1"/>
</dbReference>
<dbReference type="InterPro" id="IPR029510">
    <property type="entry name" value="Ald_DH_CS_GLU"/>
</dbReference>
<dbReference type="Gene3D" id="3.40.309.10">
    <property type="entry name" value="Aldehyde Dehydrogenase, Chain A, domain 2"/>
    <property type="match status" value="1"/>
</dbReference>
<dbReference type="OrthoDB" id="9812625at2"/>
<sequence length="476" mass="50371">MTAPIAHLSNADRLDRMFIDGEWTLPESLTRTGVVDPSTEESVAEIALGDRADVDTAVAAARRAFAGWAATSPESRAEFLDRIHALILERAELFAQAISQEMGAPIGYARSTQVRLLGGATPPGRVVTHRGTTAILREPIGVCGLITPWNWPLYQITAKVGPALAAGCTVVLKPSELSPLSAFLFAEVVQDAGIPAGVFNLLNGDGPGVGAALSAHPDVDMISLTGSTRAGVLVTQAAAPTVKRVALELGGKSPNVILPDADLARAVAPGVAAAFRNLGQSCSAPTRMIVPRQHLQEVERLVCEAVSGMIVGDPRSEETTHGPLANRAQFERVREMIAVGIAEGARLVCGGPGWPEGLDRGFYVRPTVFSDVQSRMRIAQEEIFGPVLCIIPYDSVDEAVAIANDTVYGLGAHVQGGDLEAARSVAARIRSGQVHINYPAWDPNAPFGGYKRSGNGREYGIEGMEEYLETKSVLGF</sequence>
<evidence type="ECO:0000313" key="6">
    <source>
        <dbReference type="EMBL" id="EPC03414.1"/>
    </source>
</evidence>
<evidence type="ECO:0000256" key="2">
    <source>
        <dbReference type="ARBA" id="ARBA00023002"/>
    </source>
</evidence>
<evidence type="ECO:0000256" key="1">
    <source>
        <dbReference type="ARBA" id="ARBA00009986"/>
    </source>
</evidence>
<dbReference type="RefSeq" id="WP_016415530.1">
    <property type="nucleotide sequence ID" value="NZ_KE332377.1"/>
</dbReference>
<feature type="active site" evidence="3">
    <location>
        <position position="248"/>
    </location>
</feature>
<name>S2L6N3_LITA3</name>
<dbReference type="CDD" id="cd07138">
    <property type="entry name" value="ALDH_CddD_SSP0762"/>
    <property type="match status" value="1"/>
</dbReference>
<proteinExistence type="inferred from homology"/>
<dbReference type="eggNOG" id="COG1012">
    <property type="taxonomic scope" value="Bacteria"/>
</dbReference>
<evidence type="ECO:0000256" key="3">
    <source>
        <dbReference type="PROSITE-ProRule" id="PRU10007"/>
    </source>
</evidence>
<protein>
    <submittedName>
        <fullName evidence="6">Aldehyde dehydrogenase</fullName>
    </submittedName>
</protein>
<dbReference type="InterPro" id="IPR016161">
    <property type="entry name" value="Ald_DH/histidinol_DH"/>
</dbReference>
<accession>S2L6N3</accession>
<dbReference type="InterPro" id="IPR015590">
    <property type="entry name" value="Aldehyde_DH_dom"/>
</dbReference>
<gene>
    <name evidence="6" type="ORF">L861_17910</name>
</gene>
<evidence type="ECO:0000259" key="5">
    <source>
        <dbReference type="Pfam" id="PF00171"/>
    </source>
</evidence>
<dbReference type="EMBL" id="ASTJ01000012">
    <property type="protein sequence ID" value="EPC03414.1"/>
    <property type="molecule type" value="Genomic_DNA"/>
</dbReference>
<reference evidence="6 7" key="1">
    <citation type="journal article" date="2013" name="Genome Announc.">
        <title>Draft genome sequence of the moderately halophilic gammaproteobacterium Halomonas anticariensis FP35.</title>
        <authorList>
            <person name="Tahrioui A."/>
            <person name="Quesada E."/>
            <person name="Llamas I."/>
        </authorList>
    </citation>
    <scope>NUCLEOTIDE SEQUENCE [LARGE SCALE GENOMIC DNA]</scope>
    <source>
        <strain evidence="7">DSM 16096 / CECT 5854 / LMG 22089 / FP35</strain>
    </source>
</reference>
<dbReference type="FunFam" id="3.40.605.10:FF:000007">
    <property type="entry name" value="NAD/NADP-dependent betaine aldehyde dehydrogenase"/>
    <property type="match status" value="1"/>
</dbReference>
<comment type="caution">
    <text evidence="6">The sequence shown here is derived from an EMBL/GenBank/DDBJ whole genome shotgun (WGS) entry which is preliminary data.</text>
</comment>
<dbReference type="GO" id="GO:0016620">
    <property type="term" value="F:oxidoreductase activity, acting on the aldehyde or oxo group of donors, NAD or NADP as acceptor"/>
    <property type="evidence" value="ECO:0007669"/>
    <property type="project" value="InterPro"/>
</dbReference>
<dbReference type="PROSITE" id="PS00687">
    <property type="entry name" value="ALDEHYDE_DEHYDR_GLU"/>
    <property type="match status" value="1"/>
</dbReference>
<dbReference type="FunFam" id="3.40.309.10:FF:000001">
    <property type="entry name" value="Mitochondrial aldehyde dehydrogenase 2"/>
    <property type="match status" value="1"/>
</dbReference>
<dbReference type="Pfam" id="PF00171">
    <property type="entry name" value="Aldedh"/>
    <property type="match status" value="1"/>
</dbReference>
<dbReference type="PANTHER" id="PTHR42804">
    <property type="entry name" value="ALDEHYDE DEHYDROGENASE"/>
    <property type="match status" value="1"/>
</dbReference>
<dbReference type="AlphaFoldDB" id="S2L6N3"/>
<dbReference type="Gene3D" id="3.40.605.10">
    <property type="entry name" value="Aldehyde Dehydrogenase, Chain A, domain 1"/>
    <property type="match status" value="1"/>
</dbReference>
<dbReference type="PATRIC" id="fig|1121939.11.peg.1035"/>
<feature type="domain" description="Aldehyde dehydrogenase" evidence="5">
    <location>
        <begin position="23"/>
        <end position="473"/>
    </location>
</feature>
<keyword evidence="7" id="KW-1185">Reference proteome</keyword>
<dbReference type="InterPro" id="IPR016162">
    <property type="entry name" value="Ald_DH_N"/>
</dbReference>
<keyword evidence="2 4" id="KW-0560">Oxidoreductase</keyword>
<dbReference type="InterPro" id="IPR016163">
    <property type="entry name" value="Ald_DH_C"/>
</dbReference>
<dbReference type="STRING" id="1121939.L861_17910"/>
<organism evidence="6 7">
    <name type="scientific">Litchfieldella anticariensis (strain DSM 16096 / CECT 5854 / CIP 108499 / LMG 22089 / FP35)</name>
    <name type="common">Halomonas anticariensis</name>
    <dbReference type="NCBI Taxonomy" id="1121939"/>
    <lineage>
        <taxon>Bacteria</taxon>
        <taxon>Pseudomonadati</taxon>
        <taxon>Pseudomonadota</taxon>
        <taxon>Gammaproteobacteria</taxon>
        <taxon>Oceanospirillales</taxon>
        <taxon>Halomonadaceae</taxon>
        <taxon>Litchfieldella</taxon>
    </lineage>
</organism>
<dbReference type="SUPFAM" id="SSF53720">
    <property type="entry name" value="ALDH-like"/>
    <property type="match status" value="1"/>
</dbReference>
<evidence type="ECO:0000256" key="4">
    <source>
        <dbReference type="RuleBase" id="RU003345"/>
    </source>
</evidence>
<dbReference type="Proteomes" id="UP000014463">
    <property type="component" value="Unassembled WGS sequence"/>
</dbReference>
<evidence type="ECO:0000313" key="7">
    <source>
        <dbReference type="Proteomes" id="UP000014463"/>
    </source>
</evidence>